<feature type="transmembrane region" description="Helical" evidence="6">
    <location>
        <begin position="53"/>
        <end position="71"/>
    </location>
</feature>
<dbReference type="Proteomes" id="UP000232003">
    <property type="component" value="Plasmid pNFSY07"/>
</dbReference>
<proteinExistence type="inferred from homology"/>
<name>A0A2K8T8J1_9NOSO</name>
<accession>A0A2K8T8J1</accession>
<dbReference type="Pfam" id="PF01609">
    <property type="entry name" value="DDE_Tnp_1"/>
    <property type="match status" value="1"/>
</dbReference>
<dbReference type="EMBL" id="CP024792">
    <property type="protein sequence ID" value="AUB44014.1"/>
    <property type="molecule type" value="Genomic_DNA"/>
</dbReference>
<evidence type="ECO:0000256" key="6">
    <source>
        <dbReference type="SAM" id="Phobius"/>
    </source>
</evidence>
<dbReference type="GO" id="GO:0006313">
    <property type="term" value="P:DNA transposition"/>
    <property type="evidence" value="ECO:0007669"/>
    <property type="project" value="InterPro"/>
</dbReference>
<evidence type="ECO:0000313" key="10">
    <source>
        <dbReference type="Proteomes" id="UP000232003"/>
    </source>
</evidence>
<dbReference type="GO" id="GO:0004803">
    <property type="term" value="F:transposase activity"/>
    <property type="evidence" value="ECO:0007669"/>
    <property type="project" value="InterPro"/>
</dbReference>
<comment type="similarity">
    <text evidence="1">Belongs to the transposase 11 family.</text>
</comment>
<reference evidence="9 10" key="1">
    <citation type="submission" date="2017-11" db="EMBL/GenBank/DDBJ databases">
        <title>Complete genome of a free-living desiccation-tolerant cyanobacterium and its photosynthetic adaptation to extreme terrestrial habitat.</title>
        <authorList>
            <person name="Shang J."/>
        </authorList>
    </citation>
    <scope>NUCLEOTIDE SEQUENCE [LARGE SCALE GENOMIC DNA]</scope>
    <source>
        <strain evidence="9 10">CCNUN1</strain>
        <plasmid evidence="10">pnfsy06</plasmid>
        <plasmid evidence="8">pNFSY06</plasmid>
        <plasmid evidence="9">pNFSY07</plasmid>
        <plasmid evidence="10">pnfsy07</plasmid>
    </source>
</reference>
<keyword evidence="6" id="KW-0812">Transmembrane</keyword>
<dbReference type="KEGG" id="nfl:COO91_09686"/>
<keyword evidence="6" id="KW-0472">Membrane</keyword>
<dbReference type="AlphaFoldDB" id="A0A2K8T8J1"/>
<dbReference type="Proteomes" id="UP000232003">
    <property type="component" value="Plasmid pNFSY06"/>
</dbReference>
<dbReference type="SUPFAM" id="SSF53098">
    <property type="entry name" value="Ribonuclease H-like"/>
    <property type="match status" value="1"/>
</dbReference>
<feature type="compositionally biased region" description="Basic residues" evidence="5">
    <location>
        <begin position="1"/>
        <end position="17"/>
    </location>
</feature>
<dbReference type="EMBL" id="CP024791">
    <property type="protein sequence ID" value="AUB43505.1"/>
    <property type="molecule type" value="Genomic_DNA"/>
</dbReference>
<geneLocation type="plasmid" evidence="10">
    <name>pnfsy06</name>
</geneLocation>
<dbReference type="GO" id="GO:0003677">
    <property type="term" value="F:DNA binding"/>
    <property type="evidence" value="ECO:0007669"/>
    <property type="project" value="UniProtKB-KW"/>
</dbReference>
<evidence type="ECO:0000256" key="5">
    <source>
        <dbReference type="SAM" id="MobiDB-lite"/>
    </source>
</evidence>
<evidence type="ECO:0000256" key="1">
    <source>
        <dbReference type="ARBA" id="ARBA00010075"/>
    </source>
</evidence>
<dbReference type="InterPro" id="IPR002559">
    <property type="entry name" value="Transposase_11"/>
</dbReference>
<keyword evidence="6" id="KW-1133">Transmembrane helix</keyword>
<dbReference type="InterPro" id="IPR047952">
    <property type="entry name" value="Transpos_IS4"/>
</dbReference>
<evidence type="ECO:0000256" key="2">
    <source>
        <dbReference type="ARBA" id="ARBA00022578"/>
    </source>
</evidence>
<dbReference type="RefSeq" id="WP_100903625.1">
    <property type="nucleotide sequence ID" value="NZ_CP024791.1"/>
</dbReference>
<dbReference type="PANTHER" id="PTHR33258">
    <property type="entry name" value="TRANSPOSASE INSL FOR INSERTION SEQUENCE ELEMENT IS186A-RELATED"/>
    <property type="match status" value="1"/>
</dbReference>
<keyword evidence="2" id="KW-0815">Transposition</keyword>
<geneLocation type="plasmid" evidence="8">
    <name>pNFSY06</name>
</geneLocation>
<evidence type="ECO:0000256" key="3">
    <source>
        <dbReference type="ARBA" id="ARBA00023125"/>
    </source>
</evidence>
<evidence type="ECO:0000313" key="8">
    <source>
        <dbReference type="EMBL" id="AUB43505.1"/>
    </source>
</evidence>
<gene>
    <name evidence="8" type="ORF">COO91_09686</name>
    <name evidence="9" type="ORF">COO91_10230</name>
</gene>
<protein>
    <submittedName>
        <fullName evidence="9">IS4 transposase</fullName>
    </submittedName>
</protein>
<evidence type="ECO:0000259" key="7">
    <source>
        <dbReference type="Pfam" id="PF01609"/>
    </source>
</evidence>
<dbReference type="NCBIfam" id="NF033592">
    <property type="entry name" value="transpos_IS4_1"/>
    <property type="match status" value="1"/>
</dbReference>
<organism evidence="9 10">
    <name type="scientific">Nostoc flagelliforme CCNUN1</name>
    <dbReference type="NCBI Taxonomy" id="2038116"/>
    <lineage>
        <taxon>Bacteria</taxon>
        <taxon>Bacillati</taxon>
        <taxon>Cyanobacteriota</taxon>
        <taxon>Cyanophyceae</taxon>
        <taxon>Nostocales</taxon>
        <taxon>Nostocaceae</taxon>
        <taxon>Nostoc</taxon>
    </lineage>
</organism>
<keyword evidence="3" id="KW-0238">DNA-binding</keyword>
<dbReference type="KEGG" id="nfl:COO91_10230"/>
<geneLocation type="plasmid" evidence="10">
    <name>pnfsy07</name>
</geneLocation>
<sequence>MPKRSKQNSDHPHRHHTPTIDNEAIAKHLEALLTPAVYAQQKYYKQLGLRDRVLNLSLMVAAVLTLLWRQVPGVQELNRLLAREGLLWCPVTKVAQQSLSERFLVFPSELFERVFKDLLPRLQLNWQQRLRRPLPDSVKLALHNFERIWIADGSTLEALFRKLKSLEDLKTGQLAGKICTVIDLVTRLPVEVWFHTNPAASDTNFEATFLNLLPAKTLVLLDRGFYHFQFLQQLISQEVHFITRLKAKASIKYLKIFSYDHSIKDRLIQLGTVRRGAPVLTLRLIEIKVGKTSYSYITSVLEPQILPPYVVADLYRKRWRIEEAFYSVKRLLGLSYLWTGSINGVKLQVWATWLFYAVLVDLGDAVADELSLPFDRISLEMIFRGLYHFSVAYDKGKADDPIKYFAAKENQDLGVVKALRKPVSKLDLSPFPAPS</sequence>
<dbReference type="PANTHER" id="PTHR33258:SF1">
    <property type="entry name" value="TRANSPOSASE INSL FOR INSERTION SEQUENCE ELEMENT IS186A-RELATED"/>
    <property type="match status" value="1"/>
</dbReference>
<geneLocation type="plasmid" evidence="9">
    <name>pNFSY07</name>
</geneLocation>
<dbReference type="OrthoDB" id="570301at2"/>
<evidence type="ECO:0000256" key="4">
    <source>
        <dbReference type="ARBA" id="ARBA00023172"/>
    </source>
</evidence>
<feature type="domain" description="Transposase IS4-like" evidence="7">
    <location>
        <begin position="177"/>
        <end position="350"/>
    </location>
</feature>
<evidence type="ECO:0000313" key="9">
    <source>
        <dbReference type="EMBL" id="AUB44014.1"/>
    </source>
</evidence>
<dbReference type="InterPro" id="IPR012337">
    <property type="entry name" value="RNaseH-like_sf"/>
</dbReference>
<keyword evidence="9" id="KW-0614">Plasmid</keyword>
<keyword evidence="4" id="KW-0233">DNA recombination</keyword>
<keyword evidence="10" id="KW-1185">Reference proteome</keyword>
<feature type="region of interest" description="Disordered" evidence="5">
    <location>
        <begin position="1"/>
        <end position="20"/>
    </location>
</feature>